<reference evidence="2" key="1">
    <citation type="journal article" date="2020" name="Stud. Mycol.">
        <title>101 Dothideomycetes genomes: a test case for predicting lifestyles and emergence of pathogens.</title>
        <authorList>
            <person name="Haridas S."/>
            <person name="Albert R."/>
            <person name="Binder M."/>
            <person name="Bloem J."/>
            <person name="Labutti K."/>
            <person name="Salamov A."/>
            <person name="Andreopoulos B."/>
            <person name="Baker S."/>
            <person name="Barry K."/>
            <person name="Bills G."/>
            <person name="Bluhm B."/>
            <person name="Cannon C."/>
            <person name="Castanera R."/>
            <person name="Culley D."/>
            <person name="Daum C."/>
            <person name="Ezra D."/>
            <person name="Gonzalez J."/>
            <person name="Henrissat B."/>
            <person name="Kuo A."/>
            <person name="Liang C."/>
            <person name="Lipzen A."/>
            <person name="Lutzoni F."/>
            <person name="Magnuson J."/>
            <person name="Mondo S."/>
            <person name="Nolan M."/>
            <person name="Ohm R."/>
            <person name="Pangilinan J."/>
            <person name="Park H.-J."/>
            <person name="Ramirez L."/>
            <person name="Alfaro M."/>
            <person name="Sun H."/>
            <person name="Tritt A."/>
            <person name="Yoshinaga Y."/>
            <person name="Zwiers L.-H."/>
            <person name="Turgeon B."/>
            <person name="Goodwin S."/>
            <person name="Spatafora J."/>
            <person name="Crous P."/>
            <person name="Grigoriev I."/>
        </authorList>
    </citation>
    <scope>NUCLEOTIDE SEQUENCE</scope>
    <source>
        <strain evidence="2">CBS 122367</strain>
    </source>
</reference>
<evidence type="ECO:0000313" key="3">
    <source>
        <dbReference type="Proteomes" id="UP000799291"/>
    </source>
</evidence>
<dbReference type="Proteomes" id="UP000799291">
    <property type="component" value="Unassembled WGS sequence"/>
</dbReference>
<proteinExistence type="predicted"/>
<dbReference type="EMBL" id="MU005609">
    <property type="protein sequence ID" value="KAF2678769.1"/>
    <property type="molecule type" value="Genomic_DNA"/>
</dbReference>
<evidence type="ECO:0000313" key="2">
    <source>
        <dbReference type="EMBL" id="KAF2678769.1"/>
    </source>
</evidence>
<evidence type="ECO:0000256" key="1">
    <source>
        <dbReference type="SAM" id="MobiDB-lite"/>
    </source>
</evidence>
<gene>
    <name evidence="2" type="ORF">K458DRAFT_394634</name>
</gene>
<organism evidence="2 3">
    <name type="scientific">Lentithecium fluviatile CBS 122367</name>
    <dbReference type="NCBI Taxonomy" id="1168545"/>
    <lineage>
        <taxon>Eukaryota</taxon>
        <taxon>Fungi</taxon>
        <taxon>Dikarya</taxon>
        <taxon>Ascomycota</taxon>
        <taxon>Pezizomycotina</taxon>
        <taxon>Dothideomycetes</taxon>
        <taxon>Pleosporomycetidae</taxon>
        <taxon>Pleosporales</taxon>
        <taxon>Massarineae</taxon>
        <taxon>Lentitheciaceae</taxon>
        <taxon>Lentithecium</taxon>
    </lineage>
</organism>
<feature type="region of interest" description="Disordered" evidence="1">
    <location>
        <begin position="1"/>
        <end position="23"/>
    </location>
</feature>
<dbReference type="AlphaFoldDB" id="A0A6G1ILL1"/>
<keyword evidence="3" id="KW-1185">Reference proteome</keyword>
<protein>
    <submittedName>
        <fullName evidence="2">Uncharacterized protein</fullName>
    </submittedName>
</protein>
<name>A0A6G1ILL1_9PLEO</name>
<accession>A0A6G1ILL1</accession>
<sequence>MTPNCAQDVKRTGGQAQSGSLPRERVEAIHGICNRGIVDCPTHDAGKMCRGASGWGKDAPQNWGRCGFGVGKGQRMVFRGSAPIEARRSWRRWRKRYPKQFERSTDIQHMFVVMPGTGAGRFGWGLSNRWAHGPHLNSQAHLPHIAIPKDRGFATALNHRPYSASDGVVHSWYRVRLPEAA</sequence>